<dbReference type="Pfam" id="PF04981">
    <property type="entry name" value="NMD3"/>
    <property type="match status" value="1"/>
</dbReference>
<dbReference type="PANTHER" id="PTHR12746:SF2">
    <property type="entry name" value="60S RIBOSOMAL EXPORT PROTEIN NMD3"/>
    <property type="match status" value="1"/>
</dbReference>
<keyword evidence="6 8" id="KW-0653">Protein transport</keyword>
<keyword evidence="5 8" id="KW-0963">Cytoplasm</keyword>
<dbReference type="GO" id="GO:0043023">
    <property type="term" value="F:ribosomal large subunit binding"/>
    <property type="evidence" value="ECO:0007669"/>
    <property type="project" value="InterPro"/>
</dbReference>
<feature type="compositionally biased region" description="Basic and acidic residues" evidence="9">
    <location>
        <begin position="488"/>
        <end position="501"/>
    </location>
</feature>
<proteinExistence type="inferred from homology"/>
<organism evidence="13 14">
    <name type="scientific">Pocillopora damicornis</name>
    <name type="common">Cauliflower coral</name>
    <name type="synonym">Millepora damicornis</name>
    <dbReference type="NCBI Taxonomy" id="46731"/>
    <lineage>
        <taxon>Eukaryota</taxon>
        <taxon>Metazoa</taxon>
        <taxon>Cnidaria</taxon>
        <taxon>Anthozoa</taxon>
        <taxon>Hexacorallia</taxon>
        <taxon>Scleractinia</taxon>
        <taxon>Astrocoeniina</taxon>
        <taxon>Pocilloporidae</taxon>
        <taxon>Pocillopora</taxon>
    </lineage>
</organism>
<dbReference type="OrthoDB" id="203821at2759"/>
<evidence type="ECO:0000259" key="10">
    <source>
        <dbReference type="Pfam" id="PF04981"/>
    </source>
</evidence>
<comment type="caution">
    <text evidence="13">The sequence shown here is derived from an EMBL/GenBank/DDBJ whole genome shotgun (WGS) entry which is preliminary data.</text>
</comment>
<feature type="domain" description="60S ribosomal export protein NMD3 SH3" evidence="12">
    <location>
        <begin position="248"/>
        <end position="296"/>
    </location>
</feature>
<evidence type="ECO:0000256" key="7">
    <source>
        <dbReference type="ARBA" id="ARBA00023242"/>
    </source>
</evidence>
<evidence type="ECO:0000259" key="12">
    <source>
        <dbReference type="Pfam" id="PF21193"/>
    </source>
</evidence>
<comment type="similarity">
    <text evidence="2 8">Belongs to the NMD3 family.</text>
</comment>
<feature type="region of interest" description="Disordered" evidence="9">
    <location>
        <begin position="488"/>
        <end position="509"/>
    </location>
</feature>
<dbReference type="InterPro" id="IPR007064">
    <property type="entry name" value="Nmd3_N"/>
</dbReference>
<dbReference type="Pfam" id="PF21193">
    <property type="entry name" value="NMD_SH3"/>
    <property type="match status" value="1"/>
</dbReference>
<sequence>MEYMDEIPSSENQTSLCCQCGVLTTPNPSNMCVGCLRTQVDITEGIPKQSNLYFCKACERYLQPPSQWTTCALESRELLALCLKKLKGLNKVRLVDAGFVWTEPHSKRIKVKLTIQKEVVNSTILQQVFVVEFVVQNQMCDACHRQAARDYWKAVVQVRQKTSHKKTFFYLEQLILKHGAHQNTVKVKQESDGVDFFYASRADARKFVEFLQSVVPCRYKTSEKLISHDVHNNTYNYKYTFSVEIVPVCREEVVCLPLKVSRSLGNISQNVICNRVSTNLQFIDPATLQTAEISASNYWRLPFKSLCTYKQFTEYMVLQIEPVDSKNLSLSTTNLSQRHVLADVWVARMQDLGTNDCQYHCRTHLGHLLKTGDAVLGFDFTTTNVSDENLAKMNPERIPDVILVKKSHGDKKKRRRRRNWKLKGLDKEMAGIDQDSLDGDYDAFLGDLEEDKIYRQQVNIYVDRDYKGASEDDDDDTPRISLQEMLEDLHLEESDAGDHGAETGAMMTE</sequence>
<evidence type="ECO:0000256" key="9">
    <source>
        <dbReference type="SAM" id="MobiDB-lite"/>
    </source>
</evidence>
<dbReference type="InterPro" id="IPR048899">
    <property type="entry name" value="NMD_SH3"/>
</dbReference>
<dbReference type="GO" id="GO:0015031">
    <property type="term" value="P:protein transport"/>
    <property type="evidence" value="ECO:0007669"/>
    <property type="project" value="UniProtKB-KW"/>
</dbReference>
<evidence type="ECO:0000313" key="13">
    <source>
        <dbReference type="EMBL" id="RMX46708.1"/>
    </source>
</evidence>
<protein>
    <recommendedName>
        <fullName evidence="3 8">60S ribosomal export protein NMD3</fullName>
    </recommendedName>
</protein>
<dbReference type="GO" id="GO:0000055">
    <property type="term" value="P:ribosomal large subunit export from nucleus"/>
    <property type="evidence" value="ECO:0007669"/>
    <property type="project" value="TreeGrafter"/>
</dbReference>
<evidence type="ECO:0000259" key="11">
    <source>
        <dbReference type="Pfam" id="PF21192"/>
    </source>
</evidence>
<dbReference type="InterPro" id="IPR048898">
    <property type="entry name" value="OB_NMD3"/>
</dbReference>
<evidence type="ECO:0000256" key="1">
    <source>
        <dbReference type="ARBA" id="ARBA00002269"/>
    </source>
</evidence>
<dbReference type="GO" id="GO:0005634">
    <property type="term" value="C:nucleus"/>
    <property type="evidence" value="ECO:0007669"/>
    <property type="project" value="UniProtKB-SubCell"/>
</dbReference>
<dbReference type="EMBL" id="RCHS01002593">
    <property type="protein sequence ID" value="RMX46708.1"/>
    <property type="molecule type" value="Genomic_DNA"/>
</dbReference>
<comment type="function">
    <text evidence="1 8">Acts as an adapter for the XPO1/CRM1-mediated export of the 60S ribosomal subunit.</text>
</comment>
<accession>A0A3M6TZP7</accession>
<keyword evidence="14" id="KW-1185">Reference proteome</keyword>
<keyword evidence="4 8" id="KW-0813">Transport</keyword>
<evidence type="ECO:0000256" key="5">
    <source>
        <dbReference type="ARBA" id="ARBA00022490"/>
    </source>
</evidence>
<dbReference type="OMA" id="VILVRKH"/>
<keyword evidence="7 8" id="KW-0539">Nucleus</keyword>
<dbReference type="STRING" id="46731.A0A3M6TZP7"/>
<evidence type="ECO:0000256" key="8">
    <source>
        <dbReference type="RuleBase" id="RU364108"/>
    </source>
</evidence>
<feature type="domain" description="60S ribosomal export protein NMD3 OB-fold" evidence="11">
    <location>
        <begin position="313"/>
        <end position="406"/>
    </location>
</feature>
<dbReference type="InterPro" id="IPR039768">
    <property type="entry name" value="Nmd3"/>
</dbReference>
<evidence type="ECO:0000256" key="3">
    <source>
        <dbReference type="ARBA" id="ARBA00017035"/>
    </source>
</evidence>
<gene>
    <name evidence="13" type="ORF">pdam_00015668</name>
</gene>
<feature type="domain" description="Nmd3 N-terminal" evidence="10">
    <location>
        <begin position="17"/>
        <end position="245"/>
    </location>
</feature>
<evidence type="ECO:0000256" key="4">
    <source>
        <dbReference type="ARBA" id="ARBA00022448"/>
    </source>
</evidence>
<reference evidence="13 14" key="1">
    <citation type="journal article" date="2018" name="Sci. Rep.">
        <title>Comparative analysis of the Pocillopora damicornis genome highlights role of immune system in coral evolution.</title>
        <authorList>
            <person name="Cunning R."/>
            <person name="Bay R.A."/>
            <person name="Gillette P."/>
            <person name="Baker A.C."/>
            <person name="Traylor-Knowles N."/>
        </authorList>
    </citation>
    <scope>NUCLEOTIDE SEQUENCE [LARGE SCALE GENOMIC DNA]</scope>
    <source>
        <strain evidence="13">RSMAS</strain>
        <tissue evidence="13">Whole animal</tissue>
    </source>
</reference>
<evidence type="ECO:0000256" key="2">
    <source>
        <dbReference type="ARBA" id="ARBA00009794"/>
    </source>
</evidence>
<evidence type="ECO:0000256" key="6">
    <source>
        <dbReference type="ARBA" id="ARBA00022927"/>
    </source>
</evidence>
<dbReference type="PANTHER" id="PTHR12746">
    <property type="entry name" value="NONSENSE-MEDIATED MRNA DECAY PROTEIN 3"/>
    <property type="match status" value="1"/>
</dbReference>
<dbReference type="AlphaFoldDB" id="A0A3M6TZP7"/>
<dbReference type="Pfam" id="PF21192">
    <property type="entry name" value="OB_NMD3"/>
    <property type="match status" value="1"/>
</dbReference>
<comment type="subcellular location">
    <subcellularLocation>
        <location evidence="8">Cytoplasm</location>
    </subcellularLocation>
    <subcellularLocation>
        <location evidence="8">Nucleus</location>
    </subcellularLocation>
</comment>
<dbReference type="GO" id="GO:0005737">
    <property type="term" value="C:cytoplasm"/>
    <property type="evidence" value="ECO:0007669"/>
    <property type="project" value="UniProtKB-SubCell"/>
</dbReference>
<name>A0A3M6TZP7_POCDA</name>
<evidence type="ECO:0000313" key="14">
    <source>
        <dbReference type="Proteomes" id="UP000275408"/>
    </source>
</evidence>
<dbReference type="Proteomes" id="UP000275408">
    <property type="component" value="Unassembled WGS sequence"/>
</dbReference>